<proteinExistence type="inferred from homology"/>
<gene>
    <name evidence="10" type="primary">tkt_1</name>
    <name evidence="10" type="ORF">NCTC10125_00161</name>
</gene>
<dbReference type="InterPro" id="IPR055152">
    <property type="entry name" value="Transketolase-like_C_2"/>
</dbReference>
<comment type="cofactor">
    <cofactor evidence="1">
        <name>Mg(2+)</name>
        <dbReference type="ChEBI" id="CHEBI:18420"/>
    </cofactor>
</comment>
<organism evidence="10 11">
    <name type="scientific">Mesomycoplasma dispar</name>
    <dbReference type="NCBI Taxonomy" id="86660"/>
    <lineage>
        <taxon>Bacteria</taxon>
        <taxon>Bacillati</taxon>
        <taxon>Mycoplasmatota</taxon>
        <taxon>Mycoplasmoidales</taxon>
        <taxon>Metamycoplasmataceae</taxon>
        <taxon>Mesomycoplasma</taxon>
    </lineage>
</organism>
<dbReference type="PANTHER" id="PTHR43522:SF2">
    <property type="entry name" value="TRANSKETOLASE 1-RELATED"/>
    <property type="match status" value="1"/>
</dbReference>
<dbReference type="SUPFAM" id="SSF52922">
    <property type="entry name" value="TK C-terminal domain-like"/>
    <property type="match status" value="1"/>
</dbReference>
<accession>A0AAJ5NKV9</accession>
<comment type="catalytic activity">
    <reaction evidence="8">
        <text>D-sedoheptulose 7-phosphate + D-glyceraldehyde 3-phosphate = aldehydo-D-ribose 5-phosphate + D-xylulose 5-phosphate</text>
        <dbReference type="Rhea" id="RHEA:10508"/>
        <dbReference type="ChEBI" id="CHEBI:57483"/>
        <dbReference type="ChEBI" id="CHEBI:57737"/>
        <dbReference type="ChEBI" id="CHEBI:58273"/>
        <dbReference type="ChEBI" id="CHEBI:59776"/>
        <dbReference type="EC" id="2.2.1.1"/>
    </reaction>
</comment>
<comment type="cofactor">
    <cofactor evidence="2">
        <name>thiamine diphosphate</name>
        <dbReference type="ChEBI" id="CHEBI:58937"/>
    </cofactor>
</comment>
<dbReference type="Gene3D" id="3.40.50.970">
    <property type="match status" value="2"/>
</dbReference>
<keyword evidence="6" id="KW-0460">Magnesium</keyword>
<sequence length="654" mass="73762">MELSKNIMKNKQKLPNQKLFLATMRAVALDGINNSGAGHIGMALGATEIFYSLIGENINFSPLNPKWINRDRFVLSAGHGSMGLYALYHLMGLISLDEIKQHKQLNSRTPSHPEIDKLEFIDASTGPLGQGIAMGVGMALAEKRLAEKFNRENFKIIDHFNYVLCGDGDLQEGISFEALAFAGTNQLSKLILVHDFNNIQIDTTATTVNNVDFESFFRSLKFETIILKDNKVETINSALEVARKNDKPTYIQIPTIIAFKTEFANSTKGHHGSLDPKKSYEFKANLGLEHKNPFEYEPKVYQLASELLNSKNQKYLNWENTFDLYKKKYPLLGQKLENFFKNKEVFDFKNISFSKNNQAIRDYVKEIIEKIDKSDLLLLGGSADLGVATKTQFSGEKLLNYGIREFAMAGINNGILLYGNFRVISSTFLAFSDYTKPALRLSALMNLSPIYIFSHDSYQVGGDGPTHQPVEQLAMLRSIPNFLVIRPCDEFETVFAFNFAFNSKNQPIAIITTRQSLKSFNKNLEKIEAAYYLEKSEKARINLIASGSEVELAMKLAKKLSELDIFANVISAPILQNLLENKELFEKLELKKLPIFALEASNDPLWFKLAKYQKFDGHFANGFGHSAPGDIVYGLKGFNVDFLLKKVLKFLEIN</sequence>
<feature type="domain" description="Transketolase-like pyrimidine-binding" evidence="9">
    <location>
        <begin position="358"/>
        <end position="519"/>
    </location>
</feature>
<dbReference type="GO" id="GO:0005829">
    <property type="term" value="C:cytosol"/>
    <property type="evidence" value="ECO:0007669"/>
    <property type="project" value="TreeGrafter"/>
</dbReference>
<evidence type="ECO:0000256" key="5">
    <source>
        <dbReference type="ARBA" id="ARBA00022723"/>
    </source>
</evidence>
<evidence type="ECO:0000256" key="8">
    <source>
        <dbReference type="ARBA" id="ARBA00049473"/>
    </source>
</evidence>
<evidence type="ECO:0000256" key="4">
    <source>
        <dbReference type="ARBA" id="ARBA00022679"/>
    </source>
</evidence>
<evidence type="ECO:0000256" key="7">
    <source>
        <dbReference type="ARBA" id="ARBA00023052"/>
    </source>
</evidence>
<dbReference type="InterPro" id="IPR009014">
    <property type="entry name" value="Transketo_C/PFOR_II"/>
</dbReference>
<dbReference type="GO" id="GO:0046872">
    <property type="term" value="F:metal ion binding"/>
    <property type="evidence" value="ECO:0007669"/>
    <property type="project" value="UniProtKB-KW"/>
</dbReference>
<dbReference type="Pfam" id="PF02779">
    <property type="entry name" value="Transket_pyr"/>
    <property type="match status" value="1"/>
</dbReference>
<evidence type="ECO:0000256" key="6">
    <source>
        <dbReference type="ARBA" id="ARBA00022842"/>
    </source>
</evidence>
<dbReference type="InterPro" id="IPR020826">
    <property type="entry name" value="Transketolase_BS"/>
</dbReference>
<protein>
    <submittedName>
        <fullName evidence="10">Transketolase</fullName>
        <ecNumber evidence="10">2.2.1.1</ecNumber>
    </submittedName>
</protein>
<name>A0AAJ5NKV9_9BACT</name>
<keyword evidence="4 10" id="KW-0808">Transferase</keyword>
<dbReference type="InterPro" id="IPR005474">
    <property type="entry name" value="Transketolase_N"/>
</dbReference>
<dbReference type="CDD" id="cd02012">
    <property type="entry name" value="TPP_TK"/>
    <property type="match status" value="1"/>
</dbReference>
<evidence type="ECO:0000256" key="2">
    <source>
        <dbReference type="ARBA" id="ARBA00001964"/>
    </source>
</evidence>
<dbReference type="GO" id="GO:0006098">
    <property type="term" value="P:pentose-phosphate shunt"/>
    <property type="evidence" value="ECO:0007669"/>
    <property type="project" value="TreeGrafter"/>
</dbReference>
<evidence type="ECO:0000313" key="10">
    <source>
        <dbReference type="EMBL" id="VEU61345.1"/>
    </source>
</evidence>
<dbReference type="PROSITE" id="PS00802">
    <property type="entry name" value="TRANSKETOLASE_2"/>
    <property type="match status" value="1"/>
</dbReference>
<comment type="similarity">
    <text evidence="3">Belongs to the transketolase family.</text>
</comment>
<dbReference type="GO" id="GO:0004802">
    <property type="term" value="F:transketolase activity"/>
    <property type="evidence" value="ECO:0007669"/>
    <property type="project" value="UniProtKB-EC"/>
</dbReference>
<dbReference type="EMBL" id="LR214971">
    <property type="protein sequence ID" value="VEU61345.1"/>
    <property type="molecule type" value="Genomic_DNA"/>
</dbReference>
<evidence type="ECO:0000256" key="1">
    <source>
        <dbReference type="ARBA" id="ARBA00001946"/>
    </source>
</evidence>
<dbReference type="SUPFAM" id="SSF52518">
    <property type="entry name" value="Thiamin diphosphate-binding fold (THDP-binding)"/>
    <property type="match status" value="2"/>
</dbReference>
<reference evidence="10 11" key="1">
    <citation type="submission" date="2019-01" db="EMBL/GenBank/DDBJ databases">
        <authorList>
            <consortium name="Pathogen Informatics"/>
        </authorList>
    </citation>
    <scope>NUCLEOTIDE SEQUENCE [LARGE SCALE GENOMIC DNA]</scope>
    <source>
        <strain evidence="10 11">NCTC10125</strain>
    </source>
</reference>
<dbReference type="SMART" id="SM00861">
    <property type="entry name" value="Transket_pyr"/>
    <property type="match status" value="1"/>
</dbReference>
<dbReference type="Pfam" id="PF22613">
    <property type="entry name" value="Transketolase_C_1"/>
    <property type="match status" value="1"/>
</dbReference>
<dbReference type="Pfam" id="PF00456">
    <property type="entry name" value="Transketolase_N"/>
    <property type="match status" value="1"/>
</dbReference>
<dbReference type="Gene3D" id="3.40.50.920">
    <property type="match status" value="1"/>
</dbReference>
<keyword evidence="7" id="KW-0786">Thiamine pyrophosphate</keyword>
<dbReference type="EC" id="2.2.1.1" evidence="10"/>
<dbReference type="PANTHER" id="PTHR43522">
    <property type="entry name" value="TRANSKETOLASE"/>
    <property type="match status" value="1"/>
</dbReference>
<dbReference type="CDD" id="cd07033">
    <property type="entry name" value="TPP_PYR_DXS_TK_like"/>
    <property type="match status" value="1"/>
</dbReference>
<evidence type="ECO:0000256" key="3">
    <source>
        <dbReference type="ARBA" id="ARBA00007131"/>
    </source>
</evidence>
<keyword evidence="5" id="KW-0479">Metal-binding</keyword>
<evidence type="ECO:0000259" key="9">
    <source>
        <dbReference type="SMART" id="SM00861"/>
    </source>
</evidence>
<dbReference type="AlphaFoldDB" id="A0AAJ5NKV9"/>
<dbReference type="InterPro" id="IPR029061">
    <property type="entry name" value="THDP-binding"/>
</dbReference>
<dbReference type="RefSeq" id="WP_044635224.1">
    <property type="nucleotide sequence ID" value="NZ_CP007229.1"/>
</dbReference>
<dbReference type="InterPro" id="IPR005475">
    <property type="entry name" value="Transketolase-like_Pyr-bd"/>
</dbReference>
<dbReference type="InterPro" id="IPR033247">
    <property type="entry name" value="Transketolase_fam"/>
</dbReference>
<dbReference type="Proteomes" id="UP000289629">
    <property type="component" value="Chromosome"/>
</dbReference>
<evidence type="ECO:0000313" key="11">
    <source>
        <dbReference type="Proteomes" id="UP000289629"/>
    </source>
</evidence>